<dbReference type="Gene3D" id="1.10.150.20">
    <property type="entry name" value="5' to 3' exonuclease, C-terminal subdomain"/>
    <property type="match status" value="1"/>
</dbReference>
<name>A0A561R1Z6_9HYPH</name>
<sequence>MVEAGRHREGQGTAKPAAGSARLPDYADMLAMNPLLANPAAAMVAATTIGFGIANQMAGVFFGAVQTMMEQANRANAAAEQAKAEQKVPAKAEAAPKAEVAEPVAAVAKPKRKAAAKPAAKAEEKAPVAVKAKAAAPKKAEAPVTAARPRPAKSAGMDLKKISGVGPKVEKVLKEKGVASLAQIAAWTAEDIARFDGELGFDGRIARDDWVGQAQALLK</sequence>
<dbReference type="EMBL" id="VIWP01000002">
    <property type="protein sequence ID" value="TWF56639.1"/>
    <property type="molecule type" value="Genomic_DNA"/>
</dbReference>
<feature type="compositionally biased region" description="Basic and acidic residues" evidence="1">
    <location>
        <begin position="1"/>
        <end position="10"/>
    </location>
</feature>
<protein>
    <submittedName>
        <fullName evidence="3">NADH-quinone oxidoreductase subunit E</fullName>
    </submittedName>
</protein>
<dbReference type="Pfam" id="PF14520">
    <property type="entry name" value="HHH_5"/>
    <property type="match status" value="1"/>
</dbReference>
<keyword evidence="2" id="KW-0812">Transmembrane</keyword>
<keyword evidence="2" id="KW-0472">Membrane</keyword>
<dbReference type="RefSeq" id="WP_145634374.1">
    <property type="nucleotide sequence ID" value="NZ_VIWP01000002.1"/>
</dbReference>
<proteinExistence type="predicted"/>
<feature type="transmembrane region" description="Helical" evidence="2">
    <location>
        <begin position="40"/>
        <end position="65"/>
    </location>
</feature>
<evidence type="ECO:0000313" key="3">
    <source>
        <dbReference type="EMBL" id="TWF56639.1"/>
    </source>
</evidence>
<evidence type="ECO:0000256" key="1">
    <source>
        <dbReference type="SAM" id="MobiDB-lite"/>
    </source>
</evidence>
<evidence type="ECO:0000313" key="4">
    <source>
        <dbReference type="Proteomes" id="UP000320653"/>
    </source>
</evidence>
<accession>A0A561R1Z6</accession>
<evidence type="ECO:0000256" key="2">
    <source>
        <dbReference type="SAM" id="Phobius"/>
    </source>
</evidence>
<dbReference type="Proteomes" id="UP000320653">
    <property type="component" value="Unassembled WGS sequence"/>
</dbReference>
<gene>
    <name evidence="3" type="ORF">FHW37_102274</name>
</gene>
<feature type="region of interest" description="Disordered" evidence="1">
    <location>
        <begin position="1"/>
        <end position="20"/>
    </location>
</feature>
<keyword evidence="4" id="KW-1185">Reference proteome</keyword>
<dbReference type="OrthoDB" id="9807941at2"/>
<organism evidence="3 4">
    <name type="scientific">Neorhizobium alkalisoli</name>
    <dbReference type="NCBI Taxonomy" id="528178"/>
    <lineage>
        <taxon>Bacteria</taxon>
        <taxon>Pseudomonadati</taxon>
        <taxon>Pseudomonadota</taxon>
        <taxon>Alphaproteobacteria</taxon>
        <taxon>Hyphomicrobiales</taxon>
        <taxon>Rhizobiaceae</taxon>
        <taxon>Rhizobium/Agrobacterium group</taxon>
        <taxon>Neorhizobium</taxon>
    </lineage>
</organism>
<dbReference type="AlphaFoldDB" id="A0A561R1Z6"/>
<comment type="caution">
    <text evidence="3">The sequence shown here is derived from an EMBL/GenBank/DDBJ whole genome shotgun (WGS) entry which is preliminary data.</text>
</comment>
<keyword evidence="2" id="KW-1133">Transmembrane helix</keyword>
<reference evidence="3 4" key="1">
    <citation type="submission" date="2019-06" db="EMBL/GenBank/DDBJ databases">
        <title>Sorghum-associated microbial communities from plants grown in Nebraska, USA.</title>
        <authorList>
            <person name="Schachtman D."/>
        </authorList>
    </citation>
    <scope>NUCLEOTIDE SEQUENCE [LARGE SCALE GENOMIC DNA]</scope>
    <source>
        <strain evidence="3 4">1225</strain>
    </source>
</reference>